<feature type="region of interest" description="Disordered" evidence="1">
    <location>
        <begin position="1"/>
        <end position="97"/>
    </location>
</feature>
<protein>
    <submittedName>
        <fullName evidence="2">Uncharacterized protein</fullName>
    </submittedName>
</protein>
<accession>A0A438C8A0</accession>
<name>A0A438C8A0_VITVI</name>
<feature type="compositionally biased region" description="Pro residues" evidence="1">
    <location>
        <begin position="1"/>
        <end position="10"/>
    </location>
</feature>
<organism evidence="2 3">
    <name type="scientific">Vitis vinifera</name>
    <name type="common">Grape</name>
    <dbReference type="NCBI Taxonomy" id="29760"/>
    <lineage>
        <taxon>Eukaryota</taxon>
        <taxon>Viridiplantae</taxon>
        <taxon>Streptophyta</taxon>
        <taxon>Embryophyta</taxon>
        <taxon>Tracheophyta</taxon>
        <taxon>Spermatophyta</taxon>
        <taxon>Magnoliopsida</taxon>
        <taxon>eudicotyledons</taxon>
        <taxon>Gunneridae</taxon>
        <taxon>Pentapetalae</taxon>
        <taxon>rosids</taxon>
        <taxon>Vitales</taxon>
        <taxon>Vitaceae</taxon>
        <taxon>Viteae</taxon>
        <taxon>Vitis</taxon>
    </lineage>
</organism>
<feature type="compositionally biased region" description="Basic residues" evidence="1">
    <location>
        <begin position="41"/>
        <end position="55"/>
    </location>
</feature>
<proteinExistence type="predicted"/>
<comment type="caution">
    <text evidence="2">The sequence shown here is derived from an EMBL/GenBank/DDBJ whole genome shotgun (WGS) entry which is preliminary data.</text>
</comment>
<evidence type="ECO:0000256" key="1">
    <source>
        <dbReference type="SAM" id="MobiDB-lite"/>
    </source>
</evidence>
<dbReference type="AlphaFoldDB" id="A0A438C8A0"/>
<feature type="compositionally biased region" description="Basic and acidic residues" evidence="1">
    <location>
        <begin position="174"/>
        <end position="195"/>
    </location>
</feature>
<evidence type="ECO:0000313" key="3">
    <source>
        <dbReference type="Proteomes" id="UP000288805"/>
    </source>
</evidence>
<sequence>MTEPPQPPVMPLSEDGAPPSPPQQRYQTRRPPTTPGASSSRPKKSVSRPPTKKARVSGPIEPSEPPQPHRLLQKTFRHQEAQRFIPPTAEVPFGAPDDSKGFLLSPRARHIAEALRIPYEPVSPTDYKEWAHLSQSNMADTAAFGYSMPPEHDMPGPSEPTDPSQDAPPAEQTVPHEDYYRRDRDTDPEHSDFHSRAISPHNPPTTT</sequence>
<gene>
    <name evidence="2" type="ORF">CK203_115665</name>
</gene>
<dbReference type="EMBL" id="QGNW01002482">
    <property type="protein sequence ID" value="RVW19418.1"/>
    <property type="molecule type" value="Genomic_DNA"/>
</dbReference>
<evidence type="ECO:0000313" key="2">
    <source>
        <dbReference type="EMBL" id="RVW19418.1"/>
    </source>
</evidence>
<dbReference type="Proteomes" id="UP000288805">
    <property type="component" value="Unassembled WGS sequence"/>
</dbReference>
<feature type="region of interest" description="Disordered" evidence="1">
    <location>
        <begin position="141"/>
        <end position="207"/>
    </location>
</feature>
<reference evidence="2 3" key="1">
    <citation type="journal article" date="2018" name="PLoS Genet.">
        <title>Population sequencing reveals clonal diversity and ancestral inbreeding in the grapevine cultivar Chardonnay.</title>
        <authorList>
            <person name="Roach M.J."/>
            <person name="Johnson D.L."/>
            <person name="Bohlmann J."/>
            <person name="van Vuuren H.J."/>
            <person name="Jones S.J."/>
            <person name="Pretorius I.S."/>
            <person name="Schmidt S.A."/>
            <person name="Borneman A.R."/>
        </authorList>
    </citation>
    <scope>NUCLEOTIDE SEQUENCE [LARGE SCALE GENOMIC DNA]</scope>
    <source>
        <strain evidence="3">cv. Chardonnay</strain>
        <tissue evidence="2">Leaf</tissue>
    </source>
</reference>